<reference evidence="1 2" key="1">
    <citation type="submission" date="2020-07" db="EMBL/GenBank/DDBJ databases">
        <title>Sequencing the genomes of 1000 actinobacteria strains.</title>
        <authorList>
            <person name="Klenk H.-P."/>
        </authorList>
    </citation>
    <scope>NUCLEOTIDE SEQUENCE [LARGE SCALE GENOMIC DNA]</scope>
    <source>
        <strain evidence="1 2">DSM 23871</strain>
    </source>
</reference>
<protein>
    <submittedName>
        <fullName evidence="1">Uncharacterized protein</fullName>
    </submittedName>
</protein>
<accession>A0A852SZJ9</accession>
<gene>
    <name evidence="1" type="ORF">BJ963_002088</name>
</gene>
<sequence length="110" mass="11779">MFLEILRALYGLLELAAPNAVSGAILGSRPDKRLRVVLRILGARHLVQAALAMRRPRAAHPIGGVVDLLHSATMLTLALLDHRRRRAATLNAAVAALFAAGELRGTSSRT</sequence>
<dbReference type="RefSeq" id="WP_179456466.1">
    <property type="nucleotide sequence ID" value="NZ_BAAAPX010000001.1"/>
</dbReference>
<name>A0A852SZJ9_9MICO</name>
<dbReference type="AlphaFoldDB" id="A0A852SZJ9"/>
<organism evidence="1 2">
    <name type="scientific">Leifsonia soli</name>
    <dbReference type="NCBI Taxonomy" id="582665"/>
    <lineage>
        <taxon>Bacteria</taxon>
        <taxon>Bacillati</taxon>
        <taxon>Actinomycetota</taxon>
        <taxon>Actinomycetes</taxon>
        <taxon>Micrococcales</taxon>
        <taxon>Microbacteriaceae</taxon>
        <taxon>Leifsonia</taxon>
    </lineage>
</organism>
<dbReference type="Proteomes" id="UP000589620">
    <property type="component" value="Unassembled WGS sequence"/>
</dbReference>
<comment type="caution">
    <text evidence="1">The sequence shown here is derived from an EMBL/GenBank/DDBJ whole genome shotgun (WGS) entry which is preliminary data.</text>
</comment>
<evidence type="ECO:0000313" key="1">
    <source>
        <dbReference type="EMBL" id="NYD74569.1"/>
    </source>
</evidence>
<dbReference type="EMBL" id="JACCBJ010000001">
    <property type="protein sequence ID" value="NYD74569.1"/>
    <property type="molecule type" value="Genomic_DNA"/>
</dbReference>
<proteinExistence type="predicted"/>
<keyword evidence="2" id="KW-1185">Reference proteome</keyword>
<evidence type="ECO:0000313" key="2">
    <source>
        <dbReference type="Proteomes" id="UP000589620"/>
    </source>
</evidence>